<dbReference type="EMBL" id="KB468168">
    <property type="protein sequence ID" value="PCH44756.1"/>
    <property type="molecule type" value="Genomic_DNA"/>
</dbReference>
<reference evidence="2 3" key="1">
    <citation type="journal article" date="2012" name="Science">
        <title>The Paleozoic origin of enzymatic lignin decomposition reconstructed from 31 fungal genomes.</title>
        <authorList>
            <person name="Floudas D."/>
            <person name="Binder M."/>
            <person name="Riley R."/>
            <person name="Barry K."/>
            <person name="Blanchette R.A."/>
            <person name="Henrissat B."/>
            <person name="Martinez A.T."/>
            <person name="Otillar R."/>
            <person name="Spatafora J.W."/>
            <person name="Yadav J.S."/>
            <person name="Aerts A."/>
            <person name="Benoit I."/>
            <person name="Boyd A."/>
            <person name="Carlson A."/>
            <person name="Copeland A."/>
            <person name="Coutinho P.M."/>
            <person name="de Vries R.P."/>
            <person name="Ferreira P."/>
            <person name="Findley K."/>
            <person name="Foster B."/>
            <person name="Gaskell J."/>
            <person name="Glotzer D."/>
            <person name="Gorecki P."/>
            <person name="Heitman J."/>
            <person name="Hesse C."/>
            <person name="Hori C."/>
            <person name="Igarashi K."/>
            <person name="Jurgens J.A."/>
            <person name="Kallen N."/>
            <person name="Kersten P."/>
            <person name="Kohler A."/>
            <person name="Kuees U."/>
            <person name="Kumar T.K.A."/>
            <person name="Kuo A."/>
            <person name="LaButti K."/>
            <person name="Larrondo L.F."/>
            <person name="Lindquist E."/>
            <person name="Ling A."/>
            <person name="Lombard V."/>
            <person name="Lucas S."/>
            <person name="Lundell T."/>
            <person name="Martin R."/>
            <person name="McLaughlin D.J."/>
            <person name="Morgenstern I."/>
            <person name="Morin E."/>
            <person name="Murat C."/>
            <person name="Nagy L.G."/>
            <person name="Nolan M."/>
            <person name="Ohm R.A."/>
            <person name="Patyshakuliyeva A."/>
            <person name="Rokas A."/>
            <person name="Ruiz-Duenas F.J."/>
            <person name="Sabat G."/>
            <person name="Salamov A."/>
            <person name="Samejima M."/>
            <person name="Schmutz J."/>
            <person name="Slot J.C."/>
            <person name="St John F."/>
            <person name="Stenlid J."/>
            <person name="Sun H."/>
            <person name="Sun S."/>
            <person name="Syed K."/>
            <person name="Tsang A."/>
            <person name="Wiebenga A."/>
            <person name="Young D."/>
            <person name="Pisabarro A."/>
            <person name="Eastwood D.C."/>
            <person name="Martin F."/>
            <person name="Cullen D."/>
            <person name="Grigoriev I.V."/>
            <person name="Hibbett D.S."/>
        </authorList>
    </citation>
    <scope>NUCLEOTIDE SEQUENCE [LARGE SCALE GENOMIC DNA]</scope>
    <source>
        <strain evidence="2 3">MD-104</strain>
    </source>
</reference>
<sequence length="780" mass="85949">MSQVSATMQGNAPPPLSLNVGSRMLPYMASFNHQPGPYKIRLSTNGQVGATTLGIEREPSGYSFPDTAWLGAQHDSFRKYPIKGYILARCLAPQPYPPVTERDRKLKLAAICQSAMTLGLIEAVTEQNVLESQFLDRTPTGVVITSKNMPMILRDWFSRAVHVAMSKPDAIEQWAISAVSEVRLAASMIRAMLLPGNDDRIFYDAGVSADIIERTALVGLAIVESLSFCIDRLRNQPWLRRIRTIYDVPPLPFYPTALDMARSDLYRKNTIENGWCPLTYRFLAERHSPVCLLSYVSTRPPFARKGAVKDIHSSCTANTCTAHSIDIEDYHIQHVSQTCTCPYGCPPVDAVIAAISADQKPVMTVVAGTGPDGSTAEIVCSYGSNTPYIAISHVWSDGLGSTTEAGLPLCQVRQLAAMTASLLPGRAFWMDALCVPAHAEARKRAIGMMAQIYRDAEAVLVLDSGIRSCSAYAPLEEMLLAVVTSAWMQRVWTLQEGMLAQELVFQFKEALVPYRALLQDAYVGILPTYVGLMIDLFRIRKLRQTAEIERLSGTIALGHLIVCLQWRTTSRPEDETLAIAGLLGVDAYALSKLPRDERMVALLLGVRRIPAEIILMPAAKLKTPGFRWAPRTLTVRQPLPVTSNSWNAICTPDGLIATYFCLFFDAIVWESGDQPYSCRVEDTVNNRVHALLNITAGTWKSEETSSEVKFNGVLCLPEKSGQGAYMAHSRVIAVWFHSPTTTSGANNQGAFIDARSRGTSEGYTYSAKLTKSGYFKVRID</sequence>
<dbReference type="AlphaFoldDB" id="A0A2H3JRH7"/>
<evidence type="ECO:0000259" key="1">
    <source>
        <dbReference type="Pfam" id="PF06985"/>
    </source>
</evidence>
<dbReference type="OMA" id="ACARNTI"/>
<dbReference type="Pfam" id="PF06985">
    <property type="entry name" value="HET"/>
    <property type="match status" value="1"/>
</dbReference>
<gene>
    <name evidence="2" type="ORF">WOLCODRAFT_154797</name>
</gene>
<accession>A0A2H3JRH7</accession>
<protein>
    <recommendedName>
        <fullName evidence="1">Heterokaryon incompatibility domain-containing protein</fullName>
    </recommendedName>
</protein>
<organism evidence="2 3">
    <name type="scientific">Wolfiporia cocos (strain MD-104)</name>
    <name type="common">Brown rot fungus</name>
    <dbReference type="NCBI Taxonomy" id="742152"/>
    <lineage>
        <taxon>Eukaryota</taxon>
        <taxon>Fungi</taxon>
        <taxon>Dikarya</taxon>
        <taxon>Basidiomycota</taxon>
        <taxon>Agaricomycotina</taxon>
        <taxon>Agaricomycetes</taxon>
        <taxon>Polyporales</taxon>
        <taxon>Phaeolaceae</taxon>
        <taxon>Wolfiporia</taxon>
    </lineage>
</organism>
<feature type="domain" description="Heterokaryon incompatibility" evidence="1">
    <location>
        <begin position="388"/>
        <end position="465"/>
    </location>
</feature>
<proteinExistence type="predicted"/>
<evidence type="ECO:0000313" key="3">
    <source>
        <dbReference type="Proteomes" id="UP000218811"/>
    </source>
</evidence>
<dbReference type="PANTHER" id="PTHR39596">
    <property type="match status" value="1"/>
</dbReference>
<keyword evidence="3" id="KW-1185">Reference proteome</keyword>
<evidence type="ECO:0000313" key="2">
    <source>
        <dbReference type="EMBL" id="PCH44756.1"/>
    </source>
</evidence>
<dbReference type="OrthoDB" id="2426273at2759"/>
<dbReference type="STRING" id="742152.A0A2H3JRH7"/>
<dbReference type="PANTHER" id="PTHR39596:SF2">
    <property type="entry name" value="HET DOMAIN PROTEIN (AFU_ORTHOLOGUE AFUA_1G17550)-RELATED"/>
    <property type="match status" value="1"/>
</dbReference>
<dbReference type="InterPro" id="IPR010730">
    <property type="entry name" value="HET"/>
</dbReference>
<name>A0A2H3JRH7_WOLCO</name>
<dbReference type="Proteomes" id="UP000218811">
    <property type="component" value="Unassembled WGS sequence"/>
</dbReference>